<evidence type="ECO:0000313" key="2">
    <source>
        <dbReference type="Proteomes" id="UP001054902"/>
    </source>
</evidence>
<gene>
    <name evidence="1" type="ORF">CTEN210_06413</name>
</gene>
<dbReference type="AlphaFoldDB" id="A0AAD3H455"/>
<keyword evidence="2" id="KW-1185">Reference proteome</keyword>
<dbReference type="Proteomes" id="UP001054902">
    <property type="component" value="Unassembled WGS sequence"/>
</dbReference>
<evidence type="ECO:0000313" key="1">
    <source>
        <dbReference type="EMBL" id="GFH49937.1"/>
    </source>
</evidence>
<organism evidence="1 2">
    <name type="scientific">Chaetoceros tenuissimus</name>
    <dbReference type="NCBI Taxonomy" id="426638"/>
    <lineage>
        <taxon>Eukaryota</taxon>
        <taxon>Sar</taxon>
        <taxon>Stramenopiles</taxon>
        <taxon>Ochrophyta</taxon>
        <taxon>Bacillariophyta</taxon>
        <taxon>Coscinodiscophyceae</taxon>
        <taxon>Chaetocerotophycidae</taxon>
        <taxon>Chaetocerotales</taxon>
        <taxon>Chaetocerotaceae</taxon>
        <taxon>Chaetoceros</taxon>
    </lineage>
</organism>
<accession>A0AAD3H455</accession>
<name>A0AAD3H455_9STRA</name>
<reference evidence="1 2" key="1">
    <citation type="journal article" date="2021" name="Sci. Rep.">
        <title>The genome of the diatom Chaetoceros tenuissimus carries an ancient integrated fragment of an extant virus.</title>
        <authorList>
            <person name="Hongo Y."/>
            <person name="Kimura K."/>
            <person name="Takaki Y."/>
            <person name="Yoshida Y."/>
            <person name="Baba S."/>
            <person name="Kobayashi G."/>
            <person name="Nagasaki K."/>
            <person name="Hano T."/>
            <person name="Tomaru Y."/>
        </authorList>
    </citation>
    <scope>NUCLEOTIDE SEQUENCE [LARGE SCALE GENOMIC DNA]</scope>
    <source>
        <strain evidence="1 2">NIES-3715</strain>
    </source>
</reference>
<sequence>MDISTFQSNLDFIKSLYFHEEWKDEDCKNEILEAIEECNQKIEKAFGWSMHKLHEHKPSIEAVEKVTKKFPSTLPYEDEDDGQIPIQTAAATDDGCEYVPILATEGIKHKVGGEDARGGLLMIDPSDDDDEMNTLQIFSNYGDNSDDDAKKVNVMKELRRSGLLLKKDIRDYHLLQYSCYEPTKERFEYLVNWDPDALIETRVDDEPLIHYMANAEDSIHLLLKAGFKYHPKIGGLLFIKDSNGIIAFDTICNEIGETKTMDILHDILSPTRDFPILHHVFTKAPKHKDLFMKKFPWAYHLKDHNGRALHQAVLAAGPDVMNVHNELFASLSDNKIQRKDPINTLYPFAAMAVGEHADLDKCYYLLRRQPSVLERRSRAENIRRRKKRKVSK</sequence>
<dbReference type="EMBL" id="BLLK01000038">
    <property type="protein sequence ID" value="GFH49937.1"/>
    <property type="molecule type" value="Genomic_DNA"/>
</dbReference>
<protein>
    <submittedName>
        <fullName evidence="1">Uncharacterized protein</fullName>
    </submittedName>
</protein>
<proteinExistence type="predicted"/>
<comment type="caution">
    <text evidence="1">The sequence shown here is derived from an EMBL/GenBank/DDBJ whole genome shotgun (WGS) entry which is preliminary data.</text>
</comment>